<dbReference type="Proteomes" id="UP001195571">
    <property type="component" value="Unassembled WGS sequence"/>
</dbReference>
<proteinExistence type="predicted"/>
<dbReference type="RefSeq" id="WP_203552130.1">
    <property type="nucleotide sequence ID" value="NZ_JACAOD020000005.1"/>
</dbReference>
<organism evidence="1 2">
    <name type="scientific">Candidatus Phytoplasma meliae</name>
    <dbReference type="NCBI Taxonomy" id="1848402"/>
    <lineage>
        <taxon>Bacteria</taxon>
        <taxon>Bacillati</taxon>
        <taxon>Mycoplasmatota</taxon>
        <taxon>Mollicutes</taxon>
        <taxon>Acholeplasmatales</taxon>
        <taxon>Acholeplasmataceae</taxon>
        <taxon>Candidatus Phytoplasma</taxon>
        <taxon>16SrXIII (Mexican periwinkle virescence group)</taxon>
    </lineage>
</organism>
<sequence>MLNNTPSFPYHNNITSTTIEFYAKPIKKINIYNAIQGNDYLLNKLKTCTNQAQVENVLQEYNLINEYSKQYLSYEKQSFDYSDGTQSICIKPTPFRENPYYDPHGKIFEVSPDYN</sequence>
<accession>A0ABS5CY17</accession>
<reference evidence="1" key="1">
    <citation type="submission" date="2021-04" db="EMBL/GenBank/DDBJ databases">
        <title>Genomic features of Candidatus Phytoplasma meliae isolate ChTYXIII (1SrXIII-G).</title>
        <authorList>
            <person name="Fernandez F.D."/>
            <person name="Conci L.R."/>
        </authorList>
    </citation>
    <scope>NUCLEOTIDE SEQUENCE [LARGE SCALE GENOMIC DNA]</scope>
    <source>
        <strain evidence="1">ChTYXIII-Mo</strain>
    </source>
</reference>
<dbReference type="EMBL" id="JACAOD020000005">
    <property type="protein sequence ID" value="MBP5835866.1"/>
    <property type="molecule type" value="Genomic_DNA"/>
</dbReference>
<evidence type="ECO:0000313" key="2">
    <source>
        <dbReference type="Proteomes" id="UP001195571"/>
    </source>
</evidence>
<comment type="caution">
    <text evidence="1">The sequence shown here is derived from an EMBL/GenBank/DDBJ whole genome shotgun (WGS) entry which is preliminary data.</text>
</comment>
<evidence type="ECO:0000313" key="1">
    <source>
        <dbReference type="EMBL" id="MBP5835866.1"/>
    </source>
</evidence>
<keyword evidence="2" id="KW-1185">Reference proteome</keyword>
<gene>
    <name evidence="1" type="ORF">CHTY_001315</name>
</gene>
<name>A0ABS5CY17_9MOLU</name>
<protein>
    <submittedName>
        <fullName evidence="1">Uncharacterized protein</fullName>
    </submittedName>
</protein>